<dbReference type="Gene3D" id="3.90.190.20">
    <property type="entry name" value="Mur ligase, C-terminal domain"/>
    <property type="match status" value="1"/>
</dbReference>
<comment type="catalytic activity">
    <reaction evidence="10">
        <text>D-alanyl-D-alanine + UDP-N-acetyl-alpha-D-muramoyl-L-alanyl-gamma-D-glutamyl-meso-2,6-diaminopimelate + ATP = UDP-N-acetyl-alpha-D-muramoyl-L-alanyl-gamma-D-glutamyl-meso-2,6-diaminopimeloyl-D-alanyl-D-alanine + ADP + phosphate + H(+)</text>
        <dbReference type="Rhea" id="RHEA:28374"/>
        <dbReference type="ChEBI" id="CHEBI:15378"/>
        <dbReference type="ChEBI" id="CHEBI:30616"/>
        <dbReference type="ChEBI" id="CHEBI:43474"/>
        <dbReference type="ChEBI" id="CHEBI:57822"/>
        <dbReference type="ChEBI" id="CHEBI:61386"/>
        <dbReference type="ChEBI" id="CHEBI:83905"/>
        <dbReference type="ChEBI" id="CHEBI:456216"/>
        <dbReference type="EC" id="6.3.2.10"/>
    </reaction>
</comment>
<dbReference type="InterPro" id="IPR013221">
    <property type="entry name" value="Mur_ligase_cen"/>
</dbReference>
<accession>A0A7V3YG16</accession>
<dbReference type="GO" id="GO:0008360">
    <property type="term" value="P:regulation of cell shape"/>
    <property type="evidence" value="ECO:0007669"/>
    <property type="project" value="UniProtKB-KW"/>
</dbReference>
<keyword evidence="2 14" id="KW-0436">Ligase</keyword>
<dbReference type="Gene3D" id="3.40.1390.10">
    <property type="entry name" value="MurE/MurF, N-terminal domain"/>
    <property type="match status" value="1"/>
</dbReference>
<sequence>MRFTLEEIREVTQAEVLRVLATNFEGVAIDSRKCQKEQLFVALRGRRVDGHAFIGDALKQGASGVLVERWEGDAETTVFVVPSTEEALLTLGKHASSRLRGVKIGITGTAGKTTCKHLFAHCLGQRFSVALTPQSFNTVVGVSSSFANFDEHAAFVVVEAGISEKGEMEVLSGLIRPEVVVFTAFGEGHLEGLGSVLEVVEEKLKLLGEKTQRVYLNVDRGIPEECQVRDRVPQAEVFSFGASQRARLRLTSFELDVSRLLSRFTVVWEGTSFSFEAPILAFEVAVASLPAIHFALEAGVPFEELRESLRAFRELPGRGRFFRWRNGVVIDDTYNANPLSMRKAVRLLLRFAQGGYSTYLVLGDMLELGDFAEEAHREILERVQVSPIRQVLLFGPRFVDIARKEFAREVERGRFVVLASSEEGRAFLESLATAQEQWVVLLKGSRGMELEAMMPEEWRSGLGD</sequence>
<comment type="function">
    <text evidence="10">Involved in cell wall formation. Catalyzes the final step in the synthesis of UDP-N-acetylmuramoyl-pentapeptide, the precursor of murein.</text>
</comment>
<keyword evidence="9 10" id="KW-0961">Cell wall biogenesis/degradation</keyword>
<dbReference type="Pfam" id="PF01225">
    <property type="entry name" value="Mur_ligase"/>
    <property type="match status" value="1"/>
</dbReference>
<evidence type="ECO:0000259" key="11">
    <source>
        <dbReference type="Pfam" id="PF01225"/>
    </source>
</evidence>
<dbReference type="GO" id="GO:0005524">
    <property type="term" value="F:ATP binding"/>
    <property type="evidence" value="ECO:0007669"/>
    <property type="project" value="UniProtKB-KW"/>
</dbReference>
<evidence type="ECO:0000259" key="13">
    <source>
        <dbReference type="Pfam" id="PF08245"/>
    </source>
</evidence>
<dbReference type="SUPFAM" id="SSF53244">
    <property type="entry name" value="MurD-like peptide ligases, peptide-binding domain"/>
    <property type="match status" value="1"/>
</dbReference>
<name>A0A7V3YG16_9BACT</name>
<dbReference type="GO" id="GO:0005737">
    <property type="term" value="C:cytoplasm"/>
    <property type="evidence" value="ECO:0007669"/>
    <property type="project" value="UniProtKB-SubCell"/>
</dbReference>
<dbReference type="GO" id="GO:0047480">
    <property type="term" value="F:UDP-N-acetylmuramoyl-tripeptide-D-alanyl-D-alanine ligase activity"/>
    <property type="evidence" value="ECO:0007669"/>
    <property type="project" value="UniProtKB-EC"/>
</dbReference>
<feature type="domain" description="Mur ligase N-terminal catalytic" evidence="11">
    <location>
        <begin position="24"/>
        <end position="69"/>
    </location>
</feature>
<dbReference type="GO" id="GO:0009252">
    <property type="term" value="P:peptidoglycan biosynthetic process"/>
    <property type="evidence" value="ECO:0007669"/>
    <property type="project" value="UniProtKB-UniPathway"/>
</dbReference>
<evidence type="ECO:0000256" key="5">
    <source>
        <dbReference type="ARBA" id="ARBA00022840"/>
    </source>
</evidence>
<dbReference type="PANTHER" id="PTHR43024:SF1">
    <property type="entry name" value="UDP-N-ACETYLMURAMOYL-TRIPEPTIDE--D-ALANYL-D-ALANINE LIGASE"/>
    <property type="match status" value="1"/>
</dbReference>
<dbReference type="InterPro" id="IPR051046">
    <property type="entry name" value="MurCDEF_CellWall_CoF430Synth"/>
</dbReference>
<keyword evidence="3 10" id="KW-0132">Cell division</keyword>
<feature type="domain" description="Mur ligase C-terminal" evidence="12">
    <location>
        <begin position="320"/>
        <end position="446"/>
    </location>
</feature>
<evidence type="ECO:0000256" key="4">
    <source>
        <dbReference type="ARBA" id="ARBA00022741"/>
    </source>
</evidence>
<evidence type="ECO:0000256" key="8">
    <source>
        <dbReference type="ARBA" id="ARBA00023306"/>
    </source>
</evidence>
<dbReference type="GO" id="GO:0071555">
    <property type="term" value="P:cell wall organization"/>
    <property type="evidence" value="ECO:0007669"/>
    <property type="project" value="UniProtKB-KW"/>
</dbReference>
<dbReference type="GO" id="GO:0051301">
    <property type="term" value="P:cell division"/>
    <property type="evidence" value="ECO:0007669"/>
    <property type="project" value="UniProtKB-KW"/>
</dbReference>
<dbReference type="SUPFAM" id="SSF53623">
    <property type="entry name" value="MurD-like peptide ligases, catalytic domain"/>
    <property type="match status" value="1"/>
</dbReference>
<feature type="domain" description="Mur ligase central" evidence="13">
    <location>
        <begin position="106"/>
        <end position="279"/>
    </location>
</feature>
<dbReference type="Gene3D" id="3.40.1190.10">
    <property type="entry name" value="Mur-like, catalytic domain"/>
    <property type="match status" value="1"/>
</dbReference>
<evidence type="ECO:0000256" key="3">
    <source>
        <dbReference type="ARBA" id="ARBA00022618"/>
    </source>
</evidence>
<evidence type="ECO:0000313" key="14">
    <source>
        <dbReference type="EMBL" id="HGI30459.1"/>
    </source>
</evidence>
<keyword evidence="5" id="KW-0067">ATP-binding</keyword>
<dbReference type="InterPro" id="IPR036565">
    <property type="entry name" value="Mur-like_cat_sf"/>
</dbReference>
<keyword evidence="7 10" id="KW-0573">Peptidoglycan synthesis</keyword>
<keyword evidence="6 10" id="KW-0133">Cell shape</keyword>
<dbReference type="InterPro" id="IPR000713">
    <property type="entry name" value="Mur_ligase_N"/>
</dbReference>
<dbReference type="SUPFAM" id="SSF63418">
    <property type="entry name" value="MurE/MurF N-terminal domain"/>
    <property type="match status" value="1"/>
</dbReference>
<comment type="pathway">
    <text evidence="10">Cell wall biogenesis; peptidoglycan biosynthesis.</text>
</comment>
<keyword evidence="4" id="KW-0547">Nucleotide-binding</keyword>
<organism evidence="14">
    <name type="scientific">Candidatus Caldatribacterium californiense</name>
    <dbReference type="NCBI Taxonomy" id="1454726"/>
    <lineage>
        <taxon>Bacteria</taxon>
        <taxon>Pseudomonadati</taxon>
        <taxon>Atribacterota</taxon>
        <taxon>Atribacteria</taxon>
        <taxon>Atribacterales</taxon>
        <taxon>Candidatus Caldatribacteriaceae</taxon>
        <taxon>Candidatus Caldatribacterium</taxon>
    </lineage>
</organism>
<evidence type="ECO:0000256" key="10">
    <source>
        <dbReference type="RuleBase" id="RU004136"/>
    </source>
</evidence>
<reference evidence="14" key="1">
    <citation type="journal article" date="2020" name="mSystems">
        <title>Genome- and Community-Level Interaction Insights into Carbon Utilization and Element Cycling Functions of Hydrothermarchaeota in Hydrothermal Sediment.</title>
        <authorList>
            <person name="Zhou Z."/>
            <person name="Liu Y."/>
            <person name="Xu W."/>
            <person name="Pan J."/>
            <person name="Luo Z.H."/>
            <person name="Li M."/>
        </authorList>
    </citation>
    <scope>NUCLEOTIDE SEQUENCE [LARGE SCALE GENOMIC DNA]</scope>
    <source>
        <strain evidence="14">SpSt-747</strain>
    </source>
</reference>
<gene>
    <name evidence="14" type="ORF">ENV30_04015</name>
</gene>
<dbReference type="Pfam" id="PF02875">
    <property type="entry name" value="Mur_ligase_C"/>
    <property type="match status" value="1"/>
</dbReference>
<dbReference type="EMBL" id="DTFV01000057">
    <property type="protein sequence ID" value="HGI30459.1"/>
    <property type="molecule type" value="Genomic_DNA"/>
</dbReference>
<comment type="subcellular location">
    <subcellularLocation>
        <location evidence="10">Cytoplasm</location>
    </subcellularLocation>
</comment>
<dbReference type="InterPro" id="IPR036615">
    <property type="entry name" value="Mur_ligase_C_dom_sf"/>
</dbReference>
<dbReference type="Pfam" id="PF08245">
    <property type="entry name" value="Mur_ligase_M"/>
    <property type="match status" value="1"/>
</dbReference>
<proteinExistence type="predicted"/>
<comment type="caution">
    <text evidence="14">The sequence shown here is derived from an EMBL/GenBank/DDBJ whole genome shotgun (WGS) entry which is preliminary data.</text>
</comment>
<dbReference type="UniPathway" id="UPA00219"/>
<protein>
    <recommendedName>
        <fullName evidence="10">UDP-N-acetylmuramoyl-tripeptide--D-alanyl-D-alanine ligase</fullName>
        <ecNumber evidence="10">6.3.2.10</ecNumber>
    </recommendedName>
</protein>
<evidence type="ECO:0000256" key="9">
    <source>
        <dbReference type="ARBA" id="ARBA00023316"/>
    </source>
</evidence>
<dbReference type="NCBIfam" id="TIGR01143">
    <property type="entry name" value="murF"/>
    <property type="match status" value="1"/>
</dbReference>
<evidence type="ECO:0000259" key="12">
    <source>
        <dbReference type="Pfam" id="PF02875"/>
    </source>
</evidence>
<dbReference type="PANTHER" id="PTHR43024">
    <property type="entry name" value="UDP-N-ACETYLMURAMOYL-TRIPEPTIDE--D-ALANYL-D-ALANINE LIGASE"/>
    <property type="match status" value="1"/>
</dbReference>
<evidence type="ECO:0000256" key="2">
    <source>
        <dbReference type="ARBA" id="ARBA00022598"/>
    </source>
</evidence>
<keyword evidence="8 10" id="KW-0131">Cell cycle</keyword>
<dbReference type="InterPro" id="IPR004101">
    <property type="entry name" value="Mur_ligase_C"/>
</dbReference>
<keyword evidence="1" id="KW-0963">Cytoplasm</keyword>
<evidence type="ECO:0000256" key="6">
    <source>
        <dbReference type="ARBA" id="ARBA00022960"/>
    </source>
</evidence>
<dbReference type="EC" id="6.3.2.10" evidence="10"/>
<dbReference type="AlphaFoldDB" id="A0A7V3YG16"/>
<evidence type="ECO:0000256" key="7">
    <source>
        <dbReference type="ARBA" id="ARBA00022984"/>
    </source>
</evidence>
<dbReference type="InterPro" id="IPR005863">
    <property type="entry name" value="UDP-N-AcMur_synth"/>
</dbReference>
<dbReference type="InterPro" id="IPR035911">
    <property type="entry name" value="MurE/MurF_N"/>
</dbReference>
<evidence type="ECO:0000256" key="1">
    <source>
        <dbReference type="ARBA" id="ARBA00022490"/>
    </source>
</evidence>